<evidence type="ECO:0000313" key="1">
    <source>
        <dbReference type="EMBL" id="BBX57336.1"/>
    </source>
</evidence>
<keyword evidence="2" id="KW-1185">Reference proteome</keyword>
<gene>
    <name evidence="1" type="ORF">MSHO_26810</name>
</gene>
<dbReference type="Gene3D" id="1.50.10.10">
    <property type="match status" value="1"/>
</dbReference>
<organism evidence="1 2">
    <name type="scientific">Mycobacterium shottsii</name>
    <dbReference type="NCBI Taxonomy" id="133549"/>
    <lineage>
        <taxon>Bacteria</taxon>
        <taxon>Bacillati</taxon>
        <taxon>Actinomycetota</taxon>
        <taxon>Actinomycetes</taxon>
        <taxon>Mycobacteriales</taxon>
        <taxon>Mycobacteriaceae</taxon>
        <taxon>Mycobacterium</taxon>
        <taxon>Mycobacterium ulcerans group</taxon>
    </lineage>
</organism>
<proteinExistence type="predicted"/>
<dbReference type="GO" id="GO:0005975">
    <property type="term" value="P:carbohydrate metabolic process"/>
    <property type="evidence" value="ECO:0007669"/>
    <property type="project" value="InterPro"/>
</dbReference>
<dbReference type="InterPro" id="IPR012341">
    <property type="entry name" value="6hp_glycosidase-like_sf"/>
</dbReference>
<evidence type="ECO:0000313" key="2">
    <source>
        <dbReference type="Proteomes" id="UP000467164"/>
    </source>
</evidence>
<dbReference type="SUPFAM" id="SSF158745">
    <property type="entry name" value="LanC-like"/>
    <property type="match status" value="1"/>
</dbReference>
<protein>
    <recommendedName>
        <fullName evidence="3">Lanthionine synthetase</fullName>
    </recommendedName>
</protein>
<dbReference type="Proteomes" id="UP000467164">
    <property type="component" value="Chromosome"/>
</dbReference>
<dbReference type="InterPro" id="IPR007822">
    <property type="entry name" value="LANC-like"/>
</dbReference>
<dbReference type="GO" id="GO:0031179">
    <property type="term" value="P:peptide modification"/>
    <property type="evidence" value="ECO:0007669"/>
    <property type="project" value="InterPro"/>
</dbReference>
<accession>A0A7I7LBA7</accession>
<dbReference type="AlphaFoldDB" id="A0A7I7LBA7"/>
<name>A0A7I7LBA7_9MYCO</name>
<reference evidence="1 2" key="1">
    <citation type="journal article" date="2019" name="Emerg. Microbes Infect.">
        <title>Comprehensive subspecies identification of 175 nontuberculous mycobacteria species based on 7547 genomic profiles.</title>
        <authorList>
            <person name="Matsumoto Y."/>
            <person name="Kinjo T."/>
            <person name="Motooka D."/>
            <person name="Nabeya D."/>
            <person name="Jung N."/>
            <person name="Uechi K."/>
            <person name="Horii T."/>
            <person name="Iida T."/>
            <person name="Fujita J."/>
            <person name="Nakamura S."/>
        </authorList>
    </citation>
    <scope>NUCLEOTIDE SEQUENCE [LARGE SCALE GENOMIC DNA]</scope>
    <source>
        <strain evidence="1 2">JCM 12657</strain>
    </source>
</reference>
<evidence type="ECO:0008006" key="3">
    <source>
        <dbReference type="Google" id="ProtNLM"/>
    </source>
</evidence>
<dbReference type="KEGG" id="msho:MSHO_26810"/>
<dbReference type="Pfam" id="PF05147">
    <property type="entry name" value="LANC_like"/>
    <property type="match status" value="1"/>
</dbReference>
<sequence>MDTLCGGALGSVELLSEAATTLDQRDLRGLAARYLSDIVSAATQRGDYRWNSGDQAFNPGLFRGIAGIGYTTLRRIDAALPNVPLWE</sequence>
<dbReference type="EMBL" id="AP022572">
    <property type="protein sequence ID" value="BBX57336.1"/>
    <property type="molecule type" value="Genomic_DNA"/>
</dbReference>